<reference evidence="1" key="2">
    <citation type="journal article" date="2015" name="Fish Shellfish Immunol.">
        <title>Early steps in the European eel (Anguilla anguilla)-Vibrio vulnificus interaction in the gills: Role of the RtxA13 toxin.</title>
        <authorList>
            <person name="Callol A."/>
            <person name="Pajuelo D."/>
            <person name="Ebbesson L."/>
            <person name="Teles M."/>
            <person name="MacKenzie S."/>
            <person name="Amaro C."/>
        </authorList>
    </citation>
    <scope>NUCLEOTIDE SEQUENCE</scope>
</reference>
<evidence type="ECO:0000313" key="1">
    <source>
        <dbReference type="EMBL" id="JAH77461.1"/>
    </source>
</evidence>
<proteinExistence type="predicted"/>
<dbReference type="AlphaFoldDB" id="A0A0E9VHI4"/>
<sequence>MPKPHWNLFLRWLRKAPRASERGRGISFFSRVAPTAQLLSKEPLKSRFCFWERPADSQMKR</sequence>
<organism evidence="1">
    <name type="scientific">Anguilla anguilla</name>
    <name type="common">European freshwater eel</name>
    <name type="synonym">Muraena anguilla</name>
    <dbReference type="NCBI Taxonomy" id="7936"/>
    <lineage>
        <taxon>Eukaryota</taxon>
        <taxon>Metazoa</taxon>
        <taxon>Chordata</taxon>
        <taxon>Craniata</taxon>
        <taxon>Vertebrata</taxon>
        <taxon>Euteleostomi</taxon>
        <taxon>Actinopterygii</taxon>
        <taxon>Neopterygii</taxon>
        <taxon>Teleostei</taxon>
        <taxon>Anguilliformes</taxon>
        <taxon>Anguillidae</taxon>
        <taxon>Anguilla</taxon>
    </lineage>
</organism>
<protein>
    <submittedName>
        <fullName evidence="1">Uncharacterized protein</fullName>
    </submittedName>
</protein>
<dbReference type="EMBL" id="GBXM01031116">
    <property type="protein sequence ID" value="JAH77461.1"/>
    <property type="molecule type" value="Transcribed_RNA"/>
</dbReference>
<reference evidence="1" key="1">
    <citation type="submission" date="2014-11" db="EMBL/GenBank/DDBJ databases">
        <authorList>
            <person name="Amaro Gonzalez C."/>
        </authorList>
    </citation>
    <scope>NUCLEOTIDE SEQUENCE</scope>
</reference>
<name>A0A0E9VHI4_ANGAN</name>
<accession>A0A0E9VHI4</accession>